<gene>
    <name evidence="3" type="ORF">SAMN05421823_103255</name>
</gene>
<organism evidence="3 4">
    <name type="scientific">Catalinimonas alkaloidigena</name>
    <dbReference type="NCBI Taxonomy" id="1075417"/>
    <lineage>
        <taxon>Bacteria</taxon>
        <taxon>Pseudomonadati</taxon>
        <taxon>Bacteroidota</taxon>
        <taxon>Cytophagia</taxon>
        <taxon>Cytophagales</taxon>
        <taxon>Catalimonadaceae</taxon>
        <taxon>Catalinimonas</taxon>
    </lineage>
</organism>
<keyword evidence="4" id="KW-1185">Reference proteome</keyword>
<dbReference type="InterPro" id="IPR046342">
    <property type="entry name" value="CBS_dom_sf"/>
</dbReference>
<dbReference type="Gene3D" id="3.10.580.10">
    <property type="entry name" value="CBS-domain"/>
    <property type="match status" value="1"/>
</dbReference>
<dbReference type="Pfam" id="PF00571">
    <property type="entry name" value="CBS"/>
    <property type="match status" value="1"/>
</dbReference>
<evidence type="ECO:0000313" key="3">
    <source>
        <dbReference type="EMBL" id="SDK67561.1"/>
    </source>
</evidence>
<evidence type="ECO:0000313" key="4">
    <source>
        <dbReference type="Proteomes" id="UP000198510"/>
    </source>
</evidence>
<keyword evidence="1" id="KW-0129">CBS domain</keyword>
<accession>A0A1G9DUK0</accession>
<dbReference type="Proteomes" id="UP000198510">
    <property type="component" value="Unassembled WGS sequence"/>
</dbReference>
<feature type="domain" description="CBS" evidence="2">
    <location>
        <begin position="7"/>
        <end position="65"/>
    </location>
</feature>
<evidence type="ECO:0000259" key="2">
    <source>
        <dbReference type="PROSITE" id="PS51371"/>
    </source>
</evidence>
<name>A0A1G9DUK0_9BACT</name>
<dbReference type="SUPFAM" id="SSF54631">
    <property type="entry name" value="CBS-domain pair"/>
    <property type="match status" value="1"/>
</dbReference>
<sequence length="221" mass="25036">MTAEELINPLIPALKPSDTVQRALAWMEEFAIRQLPVVQDRRYLGMVSEAMLMDGNQPEALIGSVELIAEKAYVGYFQHFYEVIRIAIDNGVHTVAVLDEDQLYAGVVTVNDTLAAFAQSYAVQRRGGILVLALTERDYSLSEISRLIESNDMKVLSAFVTYDEQDANRLRLTLKLNQTDISHATATLERFGYHIVAQFHENEAQDSERERLDILLKYLNI</sequence>
<protein>
    <submittedName>
        <fullName evidence="3">CBS domain-containing protein</fullName>
    </submittedName>
</protein>
<proteinExistence type="predicted"/>
<dbReference type="STRING" id="1075417.SAMN05421823_103255"/>
<dbReference type="CDD" id="cd17783">
    <property type="entry name" value="CBS_pair_bac"/>
    <property type="match status" value="1"/>
</dbReference>
<dbReference type="InterPro" id="IPR000644">
    <property type="entry name" value="CBS_dom"/>
</dbReference>
<dbReference type="RefSeq" id="WP_089681275.1">
    <property type="nucleotide sequence ID" value="NZ_FNFO01000003.1"/>
</dbReference>
<dbReference type="PROSITE" id="PS51371">
    <property type="entry name" value="CBS"/>
    <property type="match status" value="1"/>
</dbReference>
<dbReference type="EMBL" id="FNFO01000003">
    <property type="protein sequence ID" value="SDK67561.1"/>
    <property type="molecule type" value="Genomic_DNA"/>
</dbReference>
<reference evidence="3 4" key="1">
    <citation type="submission" date="2016-10" db="EMBL/GenBank/DDBJ databases">
        <authorList>
            <person name="de Groot N.N."/>
        </authorList>
    </citation>
    <scope>NUCLEOTIDE SEQUENCE [LARGE SCALE GENOMIC DNA]</scope>
    <source>
        <strain evidence="3 4">DSM 25186</strain>
    </source>
</reference>
<evidence type="ECO:0000256" key="1">
    <source>
        <dbReference type="PROSITE-ProRule" id="PRU00703"/>
    </source>
</evidence>
<dbReference type="AlphaFoldDB" id="A0A1G9DUK0"/>
<dbReference type="OrthoDB" id="1523762at2"/>